<dbReference type="InterPro" id="IPR011600">
    <property type="entry name" value="Pept_C14_caspase"/>
</dbReference>
<feature type="domain" description="Peptidase C14 caspase" evidence="5">
    <location>
        <begin position="5"/>
        <end position="297"/>
    </location>
</feature>
<name>A0A8H3FV45_9LECA</name>
<dbReference type="GO" id="GO:0005737">
    <property type="term" value="C:cytoplasm"/>
    <property type="evidence" value="ECO:0007669"/>
    <property type="project" value="TreeGrafter"/>
</dbReference>
<dbReference type="PANTHER" id="PTHR48104">
    <property type="entry name" value="METACASPASE-4"/>
    <property type="match status" value="1"/>
</dbReference>
<keyword evidence="3" id="KW-0788">Thiol protease</keyword>
<evidence type="ECO:0000259" key="5">
    <source>
        <dbReference type="Pfam" id="PF00656"/>
    </source>
</evidence>
<dbReference type="Pfam" id="PF00656">
    <property type="entry name" value="Peptidase_C14"/>
    <property type="match status" value="1"/>
</dbReference>
<evidence type="ECO:0000256" key="3">
    <source>
        <dbReference type="ARBA" id="ARBA00022807"/>
    </source>
</evidence>
<keyword evidence="4" id="KW-0865">Zymogen</keyword>
<proteinExistence type="inferred from homology"/>
<evidence type="ECO:0000256" key="1">
    <source>
        <dbReference type="ARBA" id="ARBA00009005"/>
    </source>
</evidence>
<dbReference type="Gene3D" id="3.40.50.12660">
    <property type="match status" value="2"/>
</dbReference>
<dbReference type="GO" id="GO:0004197">
    <property type="term" value="F:cysteine-type endopeptidase activity"/>
    <property type="evidence" value="ECO:0007669"/>
    <property type="project" value="InterPro"/>
</dbReference>
<keyword evidence="2" id="KW-0053">Apoptosis</keyword>
<comment type="similarity">
    <text evidence="1">Belongs to the peptidase C14B family.</text>
</comment>
<dbReference type="Proteomes" id="UP000664169">
    <property type="component" value="Unassembled WGS sequence"/>
</dbReference>
<dbReference type="GO" id="GO:0006915">
    <property type="term" value="P:apoptotic process"/>
    <property type="evidence" value="ECO:0007669"/>
    <property type="project" value="UniProtKB-KW"/>
</dbReference>
<dbReference type="EMBL" id="CAJPDQ010000038">
    <property type="protein sequence ID" value="CAF9931276.1"/>
    <property type="molecule type" value="Genomic_DNA"/>
</dbReference>
<gene>
    <name evidence="6" type="ORF">GOMPHAMPRED_005864</name>
</gene>
<dbReference type="PANTHER" id="PTHR48104:SF30">
    <property type="entry name" value="METACASPASE-1"/>
    <property type="match status" value="1"/>
</dbReference>
<protein>
    <recommendedName>
        <fullName evidence="5">Peptidase C14 caspase domain-containing protein</fullName>
    </recommendedName>
</protein>
<evidence type="ECO:0000256" key="4">
    <source>
        <dbReference type="ARBA" id="ARBA00023145"/>
    </source>
</evidence>
<dbReference type="InterPro" id="IPR050452">
    <property type="entry name" value="Metacaspase"/>
</dbReference>
<evidence type="ECO:0000313" key="7">
    <source>
        <dbReference type="Proteomes" id="UP000664169"/>
    </source>
</evidence>
<dbReference type="OrthoDB" id="3223806at2759"/>
<organism evidence="6 7">
    <name type="scientific">Gomphillus americanus</name>
    <dbReference type="NCBI Taxonomy" id="1940652"/>
    <lineage>
        <taxon>Eukaryota</taxon>
        <taxon>Fungi</taxon>
        <taxon>Dikarya</taxon>
        <taxon>Ascomycota</taxon>
        <taxon>Pezizomycotina</taxon>
        <taxon>Lecanoromycetes</taxon>
        <taxon>OSLEUM clade</taxon>
        <taxon>Ostropomycetidae</taxon>
        <taxon>Ostropales</taxon>
        <taxon>Graphidaceae</taxon>
        <taxon>Gomphilloideae</taxon>
        <taxon>Gomphillus</taxon>
    </lineage>
</organism>
<comment type="caution">
    <text evidence="6">The sequence shown here is derived from an EMBL/GenBank/DDBJ whole genome shotgun (WGS) entry which is preliminary data.</text>
</comment>
<accession>A0A8H3FV45</accession>
<reference evidence="6" key="1">
    <citation type="submission" date="2021-03" db="EMBL/GenBank/DDBJ databases">
        <authorList>
            <person name="Tagirdzhanova G."/>
        </authorList>
    </citation>
    <scope>NUCLEOTIDE SEQUENCE</scope>
</reference>
<keyword evidence="3" id="KW-0645">Protease</keyword>
<evidence type="ECO:0000313" key="6">
    <source>
        <dbReference type="EMBL" id="CAF9931276.1"/>
    </source>
</evidence>
<sequence length="310" mass="33861">MTYVRKKSLLIGINYTGSANQLAGCHKDVENIAEFLSYRGYNTEDQVILRDRDGGLSEPTGVNILRAFDWLVSEPDTCNFLHYSGHGGQVEDPTGRHPTGLLDTIVPVDFQENGQINSDQLHRHLISALPPNSTLFVILDCCHSGSALELPYVYKSDDEGNIALLDNVKEGFRLFAEGADILSGGPSVNKIAEAQDLYAGATNFFRGLSHMGDPAGLNDSKYASDYQDETKTVTMFSGCRDEQTSADASIGGVNEGAMTWSFLEAMKNGAGASYLATLQQTRFALRESDYQQVPQLSVGWQIDLNQGLIM</sequence>
<keyword evidence="7" id="KW-1185">Reference proteome</keyword>
<evidence type="ECO:0000256" key="2">
    <source>
        <dbReference type="ARBA" id="ARBA00022703"/>
    </source>
</evidence>
<dbReference type="SUPFAM" id="SSF52129">
    <property type="entry name" value="Caspase-like"/>
    <property type="match status" value="1"/>
</dbReference>
<dbReference type="GO" id="GO:0006508">
    <property type="term" value="P:proteolysis"/>
    <property type="evidence" value="ECO:0007669"/>
    <property type="project" value="InterPro"/>
</dbReference>
<keyword evidence="3" id="KW-0378">Hydrolase</keyword>
<dbReference type="AlphaFoldDB" id="A0A8H3FV45"/>
<dbReference type="InterPro" id="IPR029030">
    <property type="entry name" value="Caspase-like_dom_sf"/>
</dbReference>